<gene>
    <name evidence="2" type="ORF">ILEXP_LOCUS4438</name>
</gene>
<evidence type="ECO:0000313" key="3">
    <source>
        <dbReference type="Proteomes" id="UP001642360"/>
    </source>
</evidence>
<comment type="caution">
    <text evidence="2">The sequence shown here is derived from an EMBL/GenBank/DDBJ whole genome shotgun (WGS) entry which is preliminary data.</text>
</comment>
<keyword evidence="1" id="KW-0472">Membrane</keyword>
<protein>
    <recommendedName>
        <fullName evidence="4">Transmembrane protein</fullName>
    </recommendedName>
</protein>
<keyword evidence="1" id="KW-1133">Transmembrane helix</keyword>
<feature type="transmembrane region" description="Helical" evidence="1">
    <location>
        <begin position="87"/>
        <end position="104"/>
    </location>
</feature>
<sequence>MKSLLYVLTVDRVNCSGLGIVGWFNWVVSVYGLGSSSWVCDGEFVGLGSGLSVDSGLVKEDLGCFTVWLFGCVGCLGSLVYSYEIGGVGFVGGFVIWMLFSWSGQSMKVASDLHCGQVVKVKVVSEFASLVRCWPGWFLLVGYWSEQSARVIGGFARQFAGSR</sequence>
<evidence type="ECO:0008006" key="4">
    <source>
        <dbReference type="Google" id="ProtNLM"/>
    </source>
</evidence>
<evidence type="ECO:0000313" key="2">
    <source>
        <dbReference type="EMBL" id="CAK9137422.1"/>
    </source>
</evidence>
<dbReference type="EMBL" id="CAUOFW020000817">
    <property type="protein sequence ID" value="CAK9137422.1"/>
    <property type="molecule type" value="Genomic_DNA"/>
</dbReference>
<dbReference type="AlphaFoldDB" id="A0ABC8QYC6"/>
<accession>A0ABC8QYC6</accession>
<organism evidence="2 3">
    <name type="scientific">Ilex paraguariensis</name>
    <name type="common">yerba mate</name>
    <dbReference type="NCBI Taxonomy" id="185542"/>
    <lineage>
        <taxon>Eukaryota</taxon>
        <taxon>Viridiplantae</taxon>
        <taxon>Streptophyta</taxon>
        <taxon>Embryophyta</taxon>
        <taxon>Tracheophyta</taxon>
        <taxon>Spermatophyta</taxon>
        <taxon>Magnoliopsida</taxon>
        <taxon>eudicotyledons</taxon>
        <taxon>Gunneridae</taxon>
        <taxon>Pentapetalae</taxon>
        <taxon>asterids</taxon>
        <taxon>campanulids</taxon>
        <taxon>Aquifoliales</taxon>
        <taxon>Aquifoliaceae</taxon>
        <taxon>Ilex</taxon>
    </lineage>
</organism>
<proteinExistence type="predicted"/>
<keyword evidence="3" id="KW-1185">Reference proteome</keyword>
<dbReference type="Proteomes" id="UP001642360">
    <property type="component" value="Unassembled WGS sequence"/>
</dbReference>
<reference evidence="2 3" key="1">
    <citation type="submission" date="2024-02" db="EMBL/GenBank/DDBJ databases">
        <authorList>
            <person name="Vignale AGUSTIN F."/>
            <person name="Sosa J E."/>
            <person name="Modenutti C."/>
        </authorList>
    </citation>
    <scope>NUCLEOTIDE SEQUENCE [LARGE SCALE GENOMIC DNA]</scope>
</reference>
<keyword evidence="1" id="KW-0812">Transmembrane</keyword>
<name>A0ABC8QYC6_9AQUA</name>
<evidence type="ECO:0000256" key="1">
    <source>
        <dbReference type="SAM" id="Phobius"/>
    </source>
</evidence>